<dbReference type="PANTHER" id="PTHR43852">
    <property type="entry name" value="NUCLEOTIDYLTRANSFERASE"/>
    <property type="match status" value="1"/>
</dbReference>
<dbReference type="Gene3D" id="3.30.460.10">
    <property type="entry name" value="Beta Polymerase, domain 2"/>
    <property type="match status" value="1"/>
</dbReference>
<dbReference type="InterPro" id="IPR052930">
    <property type="entry name" value="TA_antitoxin_MntA"/>
</dbReference>
<evidence type="ECO:0000259" key="1">
    <source>
        <dbReference type="Pfam" id="PF18765"/>
    </source>
</evidence>
<dbReference type="PANTHER" id="PTHR43852:SF3">
    <property type="entry name" value="NUCLEOTIDYLTRANSFERASE"/>
    <property type="match status" value="1"/>
</dbReference>
<keyword evidence="2" id="KW-0808">Transferase</keyword>
<dbReference type="AlphaFoldDB" id="A0A7G1H4J8"/>
<sequence length="144" mass="16453">MPLPCLQNYVYGIVTNMKISNDIKKLKEALNNFKRDGKVLLAYLYGSYAAGLEHERSDIDIAVYINAKDEKEMDDIIDAILMASDKQIEILRLDDEDESPFIVQSALKGMPLIEPDEDTLYMVTHRVLHEAEGIRYKRSVEMVA</sequence>
<feature type="domain" description="Polymerase beta nucleotidyltransferase" evidence="1">
    <location>
        <begin position="27"/>
        <end position="117"/>
    </location>
</feature>
<organism evidence="2 3">
    <name type="scientific">Dissulfurispira thermophila</name>
    <dbReference type="NCBI Taxonomy" id="2715679"/>
    <lineage>
        <taxon>Bacteria</taxon>
        <taxon>Pseudomonadati</taxon>
        <taxon>Nitrospirota</taxon>
        <taxon>Thermodesulfovibrionia</taxon>
        <taxon>Thermodesulfovibrionales</taxon>
        <taxon>Dissulfurispiraceae</taxon>
        <taxon>Dissulfurispira</taxon>
    </lineage>
</organism>
<dbReference type="Proteomes" id="UP000516360">
    <property type="component" value="Chromosome"/>
</dbReference>
<name>A0A7G1H4J8_9BACT</name>
<dbReference type="GO" id="GO:0016740">
    <property type="term" value="F:transferase activity"/>
    <property type="evidence" value="ECO:0007669"/>
    <property type="project" value="UniProtKB-KW"/>
</dbReference>
<evidence type="ECO:0000313" key="2">
    <source>
        <dbReference type="EMBL" id="BCB96677.1"/>
    </source>
</evidence>
<accession>A0A7G1H4J8</accession>
<dbReference type="Pfam" id="PF18765">
    <property type="entry name" value="Polbeta"/>
    <property type="match status" value="1"/>
</dbReference>
<reference evidence="2 3" key="1">
    <citation type="submission" date="2020-03" db="EMBL/GenBank/DDBJ databases">
        <title>Complete genome sequences of two sulfur-disproportionating bacterial strains T55J and Mzg5.</title>
        <authorList>
            <person name="Umezawa K."/>
            <person name="Kojima H."/>
            <person name="Kato Y."/>
            <person name="Fukui M."/>
        </authorList>
    </citation>
    <scope>NUCLEOTIDE SEQUENCE [LARGE SCALE GENOMIC DNA]</scope>
    <source>
        <strain evidence="2 3">T55J</strain>
    </source>
</reference>
<dbReference type="SUPFAM" id="SSF81301">
    <property type="entry name" value="Nucleotidyltransferase"/>
    <property type="match status" value="1"/>
</dbReference>
<dbReference type="CDD" id="cd05403">
    <property type="entry name" value="NT_KNTase_like"/>
    <property type="match status" value="1"/>
</dbReference>
<dbReference type="KEGG" id="dtp:JZK55_15990"/>
<gene>
    <name evidence="2" type="ORF">JZK55_15990</name>
</gene>
<dbReference type="InterPro" id="IPR043519">
    <property type="entry name" value="NT_sf"/>
</dbReference>
<keyword evidence="3" id="KW-1185">Reference proteome</keyword>
<dbReference type="InterPro" id="IPR041633">
    <property type="entry name" value="Polbeta"/>
</dbReference>
<dbReference type="EMBL" id="AP022873">
    <property type="protein sequence ID" value="BCB96677.1"/>
    <property type="molecule type" value="Genomic_DNA"/>
</dbReference>
<evidence type="ECO:0000313" key="3">
    <source>
        <dbReference type="Proteomes" id="UP000516360"/>
    </source>
</evidence>
<proteinExistence type="predicted"/>
<protein>
    <submittedName>
        <fullName evidence="2">Nucleotidyltransferase</fullName>
    </submittedName>
</protein>